<dbReference type="Gene3D" id="3.40.1530.20">
    <property type="entry name" value="Protein of unknown function (DUF1491)"/>
    <property type="match status" value="1"/>
</dbReference>
<sequence>MSARLASHVLVSALIRLAEEQGGFGTVLEKGDATAGAIGVVLLEKGANARFFERELAPDGRYVWTESIQHIDNEQDFNARVDRRRRADPDLWLIELDIASSERFAAEMNALC</sequence>
<gene>
    <name evidence="1" type="ORF">FRZ32_06210</name>
</gene>
<dbReference type="InterPro" id="IPR009964">
    <property type="entry name" value="DUF1491"/>
</dbReference>
<name>A0A5C6TSY5_9SPHN</name>
<accession>A0A5C6TSY5</accession>
<dbReference type="Proteomes" id="UP000321249">
    <property type="component" value="Unassembled WGS sequence"/>
</dbReference>
<evidence type="ECO:0000313" key="2">
    <source>
        <dbReference type="Proteomes" id="UP000321249"/>
    </source>
</evidence>
<dbReference type="OrthoDB" id="9809136at2"/>
<evidence type="ECO:0000313" key="1">
    <source>
        <dbReference type="EMBL" id="TXC63290.1"/>
    </source>
</evidence>
<dbReference type="AlphaFoldDB" id="A0A5C6TSY5"/>
<dbReference type="RefSeq" id="WP_147042701.1">
    <property type="nucleotide sequence ID" value="NZ_BAABIR010000006.1"/>
</dbReference>
<organism evidence="1 2">
    <name type="scientific">Allosphingosinicella ginsenosidimutans</name>
    <dbReference type="NCBI Taxonomy" id="1176539"/>
    <lineage>
        <taxon>Bacteria</taxon>
        <taxon>Pseudomonadati</taxon>
        <taxon>Pseudomonadota</taxon>
        <taxon>Alphaproteobacteria</taxon>
        <taxon>Sphingomonadales</taxon>
        <taxon>Sphingomonadaceae</taxon>
        <taxon>Allosphingosinicella</taxon>
    </lineage>
</organism>
<proteinExistence type="predicted"/>
<protein>
    <submittedName>
        <fullName evidence="1">DUF1491 family protein</fullName>
    </submittedName>
</protein>
<comment type="caution">
    <text evidence="1">The sequence shown here is derived from an EMBL/GenBank/DDBJ whole genome shotgun (WGS) entry which is preliminary data.</text>
</comment>
<dbReference type="EMBL" id="VOQQ01000001">
    <property type="protein sequence ID" value="TXC63290.1"/>
    <property type="molecule type" value="Genomic_DNA"/>
</dbReference>
<reference evidence="1 2" key="1">
    <citation type="journal article" date="2015" name="J. Microbiol.">
        <title>Sphingosinicella ginsenosidimutans sp. nov., with ginsenoside converting activity.</title>
        <authorList>
            <person name="Kim J.K."/>
            <person name="Kang M.S."/>
            <person name="Park S.C."/>
            <person name="Kim K.M."/>
            <person name="Choi K."/>
            <person name="Yoon M.H."/>
            <person name="Im W.T."/>
        </authorList>
    </citation>
    <scope>NUCLEOTIDE SEQUENCE [LARGE SCALE GENOMIC DNA]</scope>
    <source>
        <strain evidence="1 2">BS-11</strain>
    </source>
</reference>
<dbReference type="Pfam" id="PF07372">
    <property type="entry name" value="DUF1491"/>
    <property type="match status" value="1"/>
</dbReference>
<keyword evidence="2" id="KW-1185">Reference proteome</keyword>